<dbReference type="GO" id="GO:0004129">
    <property type="term" value="F:cytochrome-c oxidase activity"/>
    <property type="evidence" value="ECO:0007669"/>
    <property type="project" value="UniProtKB-EC"/>
</dbReference>
<evidence type="ECO:0000256" key="3">
    <source>
        <dbReference type="ARBA" id="ARBA00023008"/>
    </source>
</evidence>
<organism evidence="9 10">
    <name type="scientific">Novibacillus thermophilus</name>
    <dbReference type="NCBI Taxonomy" id="1471761"/>
    <lineage>
        <taxon>Bacteria</taxon>
        <taxon>Bacillati</taxon>
        <taxon>Bacillota</taxon>
        <taxon>Bacilli</taxon>
        <taxon>Bacillales</taxon>
        <taxon>Thermoactinomycetaceae</taxon>
        <taxon>Novibacillus</taxon>
    </lineage>
</organism>
<keyword evidence="10" id="KW-1185">Reference proteome</keyword>
<dbReference type="KEGG" id="ntr:B0W44_14005"/>
<dbReference type="GO" id="GO:0016020">
    <property type="term" value="C:membrane"/>
    <property type="evidence" value="ECO:0007669"/>
    <property type="project" value="InterPro"/>
</dbReference>
<dbReference type="RefSeq" id="WP_077720563.1">
    <property type="nucleotide sequence ID" value="NZ_CP019699.1"/>
</dbReference>
<dbReference type="Gene3D" id="2.60.40.420">
    <property type="entry name" value="Cupredoxins - blue copper proteins"/>
    <property type="match status" value="1"/>
</dbReference>
<keyword evidence="7" id="KW-0812">Transmembrane</keyword>
<dbReference type="Pfam" id="PF00116">
    <property type="entry name" value="COX2"/>
    <property type="match status" value="1"/>
</dbReference>
<keyword evidence="2" id="KW-0479">Metal-binding</keyword>
<dbReference type="AlphaFoldDB" id="A0A1U9K9J4"/>
<dbReference type="EMBL" id="CP019699">
    <property type="protein sequence ID" value="AQS56700.1"/>
    <property type="molecule type" value="Genomic_DNA"/>
</dbReference>
<keyword evidence="3" id="KW-0186">Copper</keyword>
<comment type="catalytic activity">
    <reaction evidence="6">
        <text>4 Fe(II)-[cytochrome c] + O2 + 8 H(+)(in) = 4 Fe(III)-[cytochrome c] + 2 H2O + 4 H(+)(out)</text>
        <dbReference type="Rhea" id="RHEA:11436"/>
        <dbReference type="Rhea" id="RHEA-COMP:10350"/>
        <dbReference type="Rhea" id="RHEA-COMP:14399"/>
        <dbReference type="ChEBI" id="CHEBI:15377"/>
        <dbReference type="ChEBI" id="CHEBI:15378"/>
        <dbReference type="ChEBI" id="CHEBI:15379"/>
        <dbReference type="ChEBI" id="CHEBI:29033"/>
        <dbReference type="ChEBI" id="CHEBI:29034"/>
        <dbReference type="EC" id="7.1.1.9"/>
    </reaction>
</comment>
<feature type="transmembrane region" description="Helical" evidence="7">
    <location>
        <begin position="9"/>
        <end position="32"/>
    </location>
</feature>
<dbReference type="SUPFAM" id="SSF49503">
    <property type="entry name" value="Cupredoxins"/>
    <property type="match status" value="1"/>
</dbReference>
<evidence type="ECO:0000256" key="7">
    <source>
        <dbReference type="SAM" id="Phobius"/>
    </source>
</evidence>
<evidence type="ECO:0000256" key="6">
    <source>
        <dbReference type="ARBA" id="ARBA00047816"/>
    </source>
</evidence>
<evidence type="ECO:0000256" key="5">
    <source>
        <dbReference type="ARBA" id="ARBA00031399"/>
    </source>
</evidence>
<protein>
    <recommendedName>
        <fullName evidence="5">Cytochrome aa3 subunit 2</fullName>
    </recommendedName>
</protein>
<evidence type="ECO:0000256" key="2">
    <source>
        <dbReference type="ARBA" id="ARBA00022723"/>
    </source>
</evidence>
<gene>
    <name evidence="9" type="ORF">B0W44_14005</name>
</gene>
<feature type="domain" description="Cytochrome oxidase subunit II copper A binding" evidence="8">
    <location>
        <begin position="64"/>
        <end position="160"/>
    </location>
</feature>
<dbReference type="PANTHER" id="PTHR42838">
    <property type="entry name" value="CYTOCHROME C OXIDASE SUBUNIT II"/>
    <property type="match status" value="1"/>
</dbReference>
<dbReference type="PANTHER" id="PTHR42838:SF2">
    <property type="entry name" value="NITROUS-OXIDE REDUCTASE"/>
    <property type="match status" value="1"/>
</dbReference>
<dbReference type="CDD" id="cd13913">
    <property type="entry name" value="ba3_CcO_II_C"/>
    <property type="match status" value="1"/>
</dbReference>
<keyword evidence="7" id="KW-1133">Transmembrane helix</keyword>
<accession>A0A1U9K9J4</accession>
<evidence type="ECO:0000256" key="1">
    <source>
        <dbReference type="ARBA" id="ARBA00004196"/>
    </source>
</evidence>
<dbReference type="OrthoDB" id="9773456at2"/>
<dbReference type="STRING" id="1471761.B0W44_14005"/>
<reference evidence="9 10" key="1">
    <citation type="journal article" date="2015" name="Int. J. Syst. Evol. Microbiol.">
        <title>Novibacillus thermophilus gen. nov., sp. nov., a Gram-staining-negative and moderately thermophilic member of the family Thermoactinomycetaceae.</title>
        <authorList>
            <person name="Yang G."/>
            <person name="Chen J."/>
            <person name="Zhou S."/>
        </authorList>
    </citation>
    <scope>NUCLEOTIDE SEQUENCE [LARGE SCALE GENOMIC DNA]</scope>
    <source>
        <strain evidence="9 10">SG-1</strain>
    </source>
</reference>
<proteinExistence type="predicted"/>
<dbReference type="InterPro" id="IPR001505">
    <property type="entry name" value="Copper_CuA"/>
</dbReference>
<evidence type="ECO:0000313" key="10">
    <source>
        <dbReference type="Proteomes" id="UP000188603"/>
    </source>
</evidence>
<dbReference type="GO" id="GO:0005507">
    <property type="term" value="F:copper ion binding"/>
    <property type="evidence" value="ECO:0007669"/>
    <property type="project" value="InterPro"/>
</dbReference>
<comment type="function">
    <text evidence="4">Subunits I and II form the functional core of the enzyme complex. Electrons originating in cytochrome c are transferred via heme a and Cu(A) to the binuclear center formed by heme a3 and Cu(B).</text>
</comment>
<dbReference type="GO" id="GO:0030313">
    <property type="term" value="C:cell envelope"/>
    <property type="evidence" value="ECO:0007669"/>
    <property type="project" value="UniProtKB-SubCell"/>
</dbReference>
<dbReference type="PROSITE" id="PS00078">
    <property type="entry name" value="COX2"/>
    <property type="match status" value="1"/>
</dbReference>
<sequence>MNMPKYEKIWLLFGTGTLLVFLIVVGISAFYMGNQPPSCAVTLDPQKVDETPPFDKPGLKQIGDNEYQLDIVASAFDYDVGAEDKLVRIPKGATVHFNATTKDVVHGFQLVGTNVNMMLEPGYVSTYSNTFDKPGKYTLLCNEYCGVGHHMMAATIEVTE</sequence>
<dbReference type="PROSITE" id="PS50857">
    <property type="entry name" value="COX2_CUA"/>
    <property type="match status" value="1"/>
</dbReference>
<dbReference type="InterPro" id="IPR051403">
    <property type="entry name" value="NosZ/Cyto_c_oxidase_sub2"/>
</dbReference>
<evidence type="ECO:0000259" key="8">
    <source>
        <dbReference type="PROSITE" id="PS50857"/>
    </source>
</evidence>
<dbReference type="InterPro" id="IPR034214">
    <property type="entry name" value="Ba3_CcO_II_C"/>
</dbReference>
<name>A0A1U9K9J4_9BACL</name>
<comment type="subcellular location">
    <subcellularLocation>
        <location evidence="1">Cell envelope</location>
    </subcellularLocation>
</comment>
<evidence type="ECO:0000256" key="4">
    <source>
        <dbReference type="ARBA" id="ARBA00024688"/>
    </source>
</evidence>
<keyword evidence="7" id="KW-0472">Membrane</keyword>
<evidence type="ECO:0000313" key="9">
    <source>
        <dbReference type="EMBL" id="AQS56700.1"/>
    </source>
</evidence>
<dbReference type="Proteomes" id="UP000188603">
    <property type="component" value="Chromosome"/>
</dbReference>
<dbReference type="InterPro" id="IPR008972">
    <property type="entry name" value="Cupredoxin"/>
</dbReference>
<dbReference type="InterPro" id="IPR002429">
    <property type="entry name" value="CcO_II-like_C"/>
</dbReference>